<proteinExistence type="predicted"/>
<gene>
    <name evidence="2" type="ORF">PGTUg99_007156</name>
</gene>
<name>A0A5B0RV53_PUCGR</name>
<dbReference type="EMBL" id="VDEP01000139">
    <property type="protein sequence ID" value="KAA1128733.1"/>
    <property type="molecule type" value="Genomic_DNA"/>
</dbReference>
<evidence type="ECO:0000313" key="3">
    <source>
        <dbReference type="Proteomes" id="UP000325313"/>
    </source>
</evidence>
<evidence type="ECO:0000256" key="1">
    <source>
        <dbReference type="SAM" id="MobiDB-lite"/>
    </source>
</evidence>
<feature type="non-terminal residue" evidence="2">
    <location>
        <position position="159"/>
    </location>
</feature>
<comment type="caution">
    <text evidence="2">The sequence shown here is derived from an EMBL/GenBank/DDBJ whole genome shotgun (WGS) entry which is preliminary data.</text>
</comment>
<evidence type="ECO:0000313" key="2">
    <source>
        <dbReference type="EMBL" id="KAA1128733.1"/>
    </source>
</evidence>
<dbReference type="AlphaFoldDB" id="A0A5B0RV53"/>
<sequence>MSEEQQPDGCQLPAVHTGQHEHTHAQMKPPAATTGWVTTASRVGRVDASNRAGSGRWNSGHLQGRLKKTTDRFHKALFVLVRSGRRNYSTRSQRITVTNYHPAGRLKYHTLEFIDDIILIFFCSSRVDFFVDALILSERMNAVTSQVNLHLNNPLALAD</sequence>
<reference evidence="2 3" key="1">
    <citation type="submission" date="2019-05" db="EMBL/GenBank/DDBJ databases">
        <title>Emergence of the Ug99 lineage of the wheat stem rust pathogen through somatic hybridization.</title>
        <authorList>
            <person name="Li F."/>
            <person name="Upadhyaya N.M."/>
            <person name="Sperschneider J."/>
            <person name="Matny O."/>
            <person name="Nguyen-Phuc H."/>
            <person name="Mago R."/>
            <person name="Raley C."/>
            <person name="Miller M.E."/>
            <person name="Silverstein K.A.T."/>
            <person name="Henningsen E."/>
            <person name="Hirsch C.D."/>
            <person name="Visser B."/>
            <person name="Pretorius Z.A."/>
            <person name="Steffenson B.J."/>
            <person name="Schwessinger B."/>
            <person name="Dodds P.N."/>
            <person name="Figueroa M."/>
        </authorList>
    </citation>
    <scope>NUCLEOTIDE SEQUENCE [LARGE SCALE GENOMIC DNA]</scope>
    <source>
        <strain evidence="2 3">Ug99</strain>
    </source>
</reference>
<organism evidence="2 3">
    <name type="scientific">Puccinia graminis f. sp. tritici</name>
    <dbReference type="NCBI Taxonomy" id="56615"/>
    <lineage>
        <taxon>Eukaryota</taxon>
        <taxon>Fungi</taxon>
        <taxon>Dikarya</taxon>
        <taxon>Basidiomycota</taxon>
        <taxon>Pucciniomycotina</taxon>
        <taxon>Pucciniomycetes</taxon>
        <taxon>Pucciniales</taxon>
        <taxon>Pucciniaceae</taxon>
        <taxon>Puccinia</taxon>
    </lineage>
</organism>
<protein>
    <submittedName>
        <fullName evidence="2">Uncharacterized protein</fullName>
    </submittedName>
</protein>
<dbReference type="Proteomes" id="UP000325313">
    <property type="component" value="Unassembled WGS sequence"/>
</dbReference>
<feature type="region of interest" description="Disordered" evidence="1">
    <location>
        <begin position="1"/>
        <end position="31"/>
    </location>
</feature>
<accession>A0A5B0RV53</accession>